<name>A0A7S4Q8H4_9DINO</name>
<accession>A0A7S4Q8H4</accession>
<evidence type="ECO:0000256" key="1">
    <source>
        <dbReference type="SAM" id="MobiDB-lite"/>
    </source>
</evidence>
<dbReference type="EMBL" id="HBNR01023015">
    <property type="protein sequence ID" value="CAE4575761.1"/>
    <property type="molecule type" value="Transcribed_RNA"/>
</dbReference>
<reference evidence="2" key="1">
    <citation type="submission" date="2021-01" db="EMBL/GenBank/DDBJ databases">
        <authorList>
            <person name="Corre E."/>
            <person name="Pelletier E."/>
            <person name="Niang G."/>
            <person name="Scheremetjew M."/>
            <person name="Finn R."/>
            <person name="Kale V."/>
            <person name="Holt S."/>
            <person name="Cochrane G."/>
            <person name="Meng A."/>
            <person name="Brown T."/>
            <person name="Cohen L."/>
        </authorList>
    </citation>
    <scope>NUCLEOTIDE SEQUENCE</scope>
    <source>
        <strain evidence="2">CCMP3105</strain>
    </source>
</reference>
<protein>
    <submittedName>
        <fullName evidence="2">Uncharacterized protein</fullName>
    </submittedName>
</protein>
<feature type="compositionally biased region" description="Basic and acidic residues" evidence="1">
    <location>
        <begin position="75"/>
        <end position="87"/>
    </location>
</feature>
<dbReference type="AlphaFoldDB" id="A0A7S4Q8H4"/>
<evidence type="ECO:0000313" key="2">
    <source>
        <dbReference type="EMBL" id="CAE4575761.1"/>
    </source>
</evidence>
<gene>
    <name evidence="2" type="ORF">AMON00008_LOCUS15381</name>
</gene>
<organism evidence="2">
    <name type="scientific">Alexandrium monilatum</name>
    <dbReference type="NCBI Taxonomy" id="311494"/>
    <lineage>
        <taxon>Eukaryota</taxon>
        <taxon>Sar</taxon>
        <taxon>Alveolata</taxon>
        <taxon>Dinophyceae</taxon>
        <taxon>Gonyaulacales</taxon>
        <taxon>Pyrocystaceae</taxon>
        <taxon>Alexandrium</taxon>
    </lineage>
</organism>
<sequence length="202" mass="21600">MPSARRRACSVCQARLRQDAGTGGPAARPSGRAASTARSIQSSWSGSRNSSTRQAVAGEGGPRQVVQRGRQQGHRAGEGGDQGRQHDGGLPGLLMEHAPDVERTSGRDCVVGEHVQTWPQDPQQLCGADVLVEDAAPVVQEGEARGRLSELFEHSREEVLHLPRPDFGASGKPCKVHKVACHAGLNEIHLHADQGHRVLRCT</sequence>
<feature type="region of interest" description="Disordered" evidence="1">
    <location>
        <begin position="15"/>
        <end position="94"/>
    </location>
</feature>
<proteinExistence type="predicted"/>
<feature type="compositionally biased region" description="Low complexity" evidence="1">
    <location>
        <begin position="25"/>
        <end position="53"/>
    </location>
</feature>